<evidence type="ECO:0000256" key="2">
    <source>
        <dbReference type="ARBA" id="ARBA00005634"/>
    </source>
</evidence>
<feature type="non-terminal residue" evidence="4">
    <location>
        <position position="1"/>
    </location>
</feature>
<proteinExistence type="inferred from homology"/>
<feature type="domain" description="Peptidase M28" evidence="3">
    <location>
        <begin position="539"/>
        <end position="741"/>
    </location>
</feature>
<evidence type="ECO:0000313" key="4">
    <source>
        <dbReference type="EMBL" id="OLP82357.1"/>
    </source>
</evidence>
<dbReference type="PANTHER" id="PTHR12147:SF26">
    <property type="entry name" value="PEPTIDASE M28 DOMAIN-CONTAINING PROTEIN"/>
    <property type="match status" value="1"/>
</dbReference>
<dbReference type="GO" id="GO:0004177">
    <property type="term" value="F:aminopeptidase activity"/>
    <property type="evidence" value="ECO:0007669"/>
    <property type="project" value="UniProtKB-KW"/>
</dbReference>
<dbReference type="EMBL" id="LSRX01001200">
    <property type="protein sequence ID" value="OLP82357.1"/>
    <property type="molecule type" value="Genomic_DNA"/>
</dbReference>
<dbReference type="Proteomes" id="UP000186817">
    <property type="component" value="Unassembled WGS sequence"/>
</dbReference>
<dbReference type="InterPro" id="IPR007484">
    <property type="entry name" value="Peptidase_M28"/>
</dbReference>
<sequence length="820" mass="91175">ETGFFGVSSFGFGGSNARGDIWCRAQSGPRNTSPGSFPKMDFGPQRIHRYIGAFGTLTMPLPGVDTFEGEHNDSGEGLAGEYTVGARLQGKMEYFVMSSANGWSYGKMAWDATLKAHCYAIMMGEAMCEQFTICCDGFDDLKIFPASKLANSQEAVLGPGTQPTGHTWFINARDDKVRPGTIYRIMLRYDEEQRRKRLDEEVEGPIEREMRQVVRFLADDSLKGRQPGTAGEEVAAAFVASKMEAVVFTCRFHHFLRDAEHASPVGTMQRQVAERQLQEFRELARRAQFFVVLPDMKTTLHDEKLIKKQLSVCEPSHEAHDVLSNLFDLSTSTGGRGLRKFLRPGEVQNFELTGRFGDDYVHSMDHLADSEPECAFEGLDLVFVGHGVSAPGLGWDDFKGQDMSSKVLLVLISQPPVEPFPQDDMTYYGRWTYKFEEARRRGAAGCLIIHFSDEFAGYPWSVTRTGYSGEKVALEKPQAKALALHGWLQHDLASKLAVASGTTLESWVQQARRADFQPLPVGRISHSALYEKRCFSGRNVLGFLPGEEAHRHEAVVIAGHHDHLGEREGEIYNGAVDNCTGVAMMLATARRLIESGMQLKRSVLLMAPTAEECGLLGSDFYAAEPLMLGKRQAKPIAAFAFDVGNVWGKTRDLSVLGLGKSTLDPLLNEVATAQGLVLVHDLQPKMGLFYRSDHWSFVRRGVPGCWFFFGRDFIGKPSGYYEEVVGRYIQSEYHKPADIYHPHWTMSGLLSQVDFTVGVAQVLATRTDILPAMKPETESPSLEIPEIPASSAFRRRPGKRGVSFGLRCFDCKIEGCVCFL</sequence>
<dbReference type="GO" id="GO:0008235">
    <property type="term" value="F:metalloexopeptidase activity"/>
    <property type="evidence" value="ECO:0007669"/>
    <property type="project" value="InterPro"/>
</dbReference>
<evidence type="ECO:0000256" key="1">
    <source>
        <dbReference type="ARBA" id="ARBA00001947"/>
    </source>
</evidence>
<reference evidence="4 5" key="1">
    <citation type="submission" date="2016-02" db="EMBL/GenBank/DDBJ databases">
        <title>Genome analysis of coral dinoflagellate symbionts highlights evolutionary adaptations to a symbiotic lifestyle.</title>
        <authorList>
            <person name="Aranda M."/>
            <person name="Li Y."/>
            <person name="Liew Y.J."/>
            <person name="Baumgarten S."/>
            <person name="Simakov O."/>
            <person name="Wilson M."/>
            <person name="Piel J."/>
            <person name="Ashoor H."/>
            <person name="Bougouffa S."/>
            <person name="Bajic V.B."/>
            <person name="Ryu T."/>
            <person name="Ravasi T."/>
            <person name="Bayer T."/>
            <person name="Micklem G."/>
            <person name="Kim H."/>
            <person name="Bhak J."/>
            <person name="Lajeunesse T.C."/>
            <person name="Voolstra C.R."/>
        </authorList>
    </citation>
    <scope>NUCLEOTIDE SEQUENCE [LARGE SCALE GENOMIC DNA]</scope>
    <source>
        <strain evidence="4 5">CCMP2467</strain>
    </source>
</reference>
<keyword evidence="5" id="KW-1185">Reference proteome</keyword>
<protein>
    <submittedName>
        <fullName evidence="4">Bacterial leucyl aminopeptidase</fullName>
    </submittedName>
</protein>
<keyword evidence="4" id="KW-0645">Protease</keyword>
<dbReference type="Gene3D" id="3.40.630.10">
    <property type="entry name" value="Zn peptidases"/>
    <property type="match status" value="1"/>
</dbReference>
<dbReference type="OrthoDB" id="2214at2759"/>
<keyword evidence="4" id="KW-0031">Aminopeptidase</keyword>
<dbReference type="InterPro" id="IPR045175">
    <property type="entry name" value="M28_fam"/>
</dbReference>
<name>A0A1Q9CHN0_SYMMI</name>
<comment type="similarity">
    <text evidence="2">Belongs to the peptidase M28 family. M28B subfamily.</text>
</comment>
<dbReference type="Pfam" id="PF04389">
    <property type="entry name" value="Peptidase_M28"/>
    <property type="match status" value="1"/>
</dbReference>
<evidence type="ECO:0000313" key="5">
    <source>
        <dbReference type="Proteomes" id="UP000186817"/>
    </source>
</evidence>
<dbReference type="GO" id="GO:0006508">
    <property type="term" value="P:proteolysis"/>
    <property type="evidence" value="ECO:0007669"/>
    <property type="project" value="InterPro"/>
</dbReference>
<accession>A0A1Q9CHN0</accession>
<dbReference type="AlphaFoldDB" id="A0A1Q9CHN0"/>
<comment type="caution">
    <text evidence="4">The sequence shown here is derived from an EMBL/GenBank/DDBJ whole genome shotgun (WGS) entry which is preliminary data.</text>
</comment>
<gene>
    <name evidence="4" type="ORF">AK812_SmicGene36984</name>
</gene>
<dbReference type="PANTHER" id="PTHR12147">
    <property type="entry name" value="METALLOPEPTIDASE M28 FAMILY MEMBER"/>
    <property type="match status" value="1"/>
</dbReference>
<dbReference type="SUPFAM" id="SSF53187">
    <property type="entry name" value="Zn-dependent exopeptidases"/>
    <property type="match status" value="1"/>
</dbReference>
<comment type="cofactor">
    <cofactor evidence="1">
        <name>Zn(2+)</name>
        <dbReference type="ChEBI" id="CHEBI:29105"/>
    </cofactor>
</comment>
<keyword evidence="4" id="KW-0378">Hydrolase</keyword>
<evidence type="ECO:0000259" key="3">
    <source>
        <dbReference type="Pfam" id="PF04389"/>
    </source>
</evidence>
<organism evidence="4 5">
    <name type="scientific">Symbiodinium microadriaticum</name>
    <name type="common">Dinoflagellate</name>
    <name type="synonym">Zooxanthella microadriatica</name>
    <dbReference type="NCBI Taxonomy" id="2951"/>
    <lineage>
        <taxon>Eukaryota</taxon>
        <taxon>Sar</taxon>
        <taxon>Alveolata</taxon>
        <taxon>Dinophyceae</taxon>
        <taxon>Suessiales</taxon>
        <taxon>Symbiodiniaceae</taxon>
        <taxon>Symbiodinium</taxon>
    </lineage>
</organism>